<dbReference type="Proteomes" id="UP001138997">
    <property type="component" value="Unassembled WGS sequence"/>
</dbReference>
<comment type="caution">
    <text evidence="1">The sequence shown here is derived from an EMBL/GenBank/DDBJ whole genome shotgun (WGS) entry which is preliminary data.</text>
</comment>
<dbReference type="GO" id="GO:0016874">
    <property type="term" value="F:ligase activity"/>
    <property type="evidence" value="ECO:0007669"/>
    <property type="project" value="UniProtKB-KW"/>
</dbReference>
<dbReference type="Gene3D" id="3.90.1140.10">
    <property type="entry name" value="Cyclic phosphodiesterase"/>
    <property type="match status" value="1"/>
</dbReference>
<dbReference type="AlphaFoldDB" id="A0A9X1NED2"/>
<dbReference type="EMBL" id="JAJOMB010000011">
    <property type="protein sequence ID" value="MCD5313432.1"/>
    <property type="molecule type" value="Genomic_DNA"/>
</dbReference>
<dbReference type="InterPro" id="IPR009097">
    <property type="entry name" value="Cyclic_Pdiesterase"/>
</dbReference>
<accession>A0A9X1NED2</accession>
<dbReference type="PANTHER" id="PTHR40037">
    <property type="entry name" value="PHOSPHOESTERASE YJCG-RELATED"/>
    <property type="match status" value="1"/>
</dbReference>
<dbReference type="Pfam" id="PF13563">
    <property type="entry name" value="2_5_RNA_ligase2"/>
    <property type="match status" value="1"/>
</dbReference>
<keyword evidence="1" id="KW-0436">Ligase</keyword>
<reference evidence="1" key="1">
    <citation type="submission" date="2021-11" db="EMBL/GenBank/DDBJ databases">
        <title>Streptomyces corallinus and Kineosporia corallina sp. nov., two new coral-derived marine actinobacteria.</title>
        <authorList>
            <person name="Buangrab K."/>
            <person name="Sutthacheep M."/>
            <person name="Yeemin T."/>
            <person name="Harunari E."/>
            <person name="Igarashi Y."/>
            <person name="Sripreechasak P."/>
            <person name="Kanchanasin P."/>
            <person name="Tanasupawat S."/>
            <person name="Phongsopitanun W."/>
        </authorList>
    </citation>
    <scope>NUCLEOTIDE SEQUENCE</scope>
    <source>
        <strain evidence="1">JCM 31032</strain>
    </source>
</reference>
<proteinExistence type="predicted"/>
<organism evidence="1 2">
    <name type="scientific">Kineosporia babensis</name>
    <dbReference type="NCBI Taxonomy" id="499548"/>
    <lineage>
        <taxon>Bacteria</taxon>
        <taxon>Bacillati</taxon>
        <taxon>Actinomycetota</taxon>
        <taxon>Actinomycetes</taxon>
        <taxon>Kineosporiales</taxon>
        <taxon>Kineosporiaceae</taxon>
        <taxon>Kineosporia</taxon>
    </lineage>
</organism>
<sequence length="177" mass="19637">MASQEQSALIVPIPETEPVVGRLRAELDGSAVKGVPAHVTVLFPFLPPESLDEEVRSTLREVFATQTPFDVDFTEVRWFGDQVAWLAPEPNIAFRQLTTAVWNCFPDTPPYSGEHDGDHPHLTLGHDRPVETLQQAAAEVTEQLPIPAQIRSVHLIAGSDEPDSWRTLEVFTLGHRS</sequence>
<name>A0A9X1NED2_9ACTN</name>
<gene>
    <name evidence="1" type="ORF">LR394_21215</name>
</gene>
<evidence type="ECO:0000313" key="1">
    <source>
        <dbReference type="EMBL" id="MCD5313432.1"/>
    </source>
</evidence>
<evidence type="ECO:0000313" key="2">
    <source>
        <dbReference type="Proteomes" id="UP001138997"/>
    </source>
</evidence>
<dbReference type="SUPFAM" id="SSF55144">
    <property type="entry name" value="LigT-like"/>
    <property type="match status" value="1"/>
</dbReference>
<dbReference type="RefSeq" id="WP_231444610.1">
    <property type="nucleotide sequence ID" value="NZ_JAJOMB010000011.1"/>
</dbReference>
<keyword evidence="2" id="KW-1185">Reference proteome</keyword>
<protein>
    <submittedName>
        <fullName evidence="1">2'-5' RNA ligase family protein</fullName>
    </submittedName>
</protein>
<dbReference type="InterPro" id="IPR050580">
    <property type="entry name" value="2H_phosphoesterase_YjcG-like"/>
</dbReference>
<dbReference type="PANTHER" id="PTHR40037:SF1">
    <property type="entry name" value="PHOSPHOESTERASE SAOUHSC_00951-RELATED"/>
    <property type="match status" value="1"/>
</dbReference>